<keyword evidence="4" id="KW-0808">Transferase</keyword>
<keyword evidence="5" id="KW-0547">Nucleotide-binding</keyword>
<dbReference type="PANTHER" id="PTHR24421">
    <property type="entry name" value="NITRATE/NITRITE SENSOR PROTEIN NARX-RELATED"/>
    <property type="match status" value="1"/>
</dbReference>
<evidence type="ECO:0000256" key="7">
    <source>
        <dbReference type="ARBA" id="ARBA00022840"/>
    </source>
</evidence>
<dbReference type="CDD" id="cd16917">
    <property type="entry name" value="HATPase_UhpB-NarQ-NarX-like"/>
    <property type="match status" value="1"/>
</dbReference>
<name>A0ABW0ZIP6_9ACTN</name>
<gene>
    <name evidence="11" type="ORF">ACFPQB_10065</name>
</gene>
<feature type="transmembrane region" description="Helical" evidence="9">
    <location>
        <begin position="53"/>
        <end position="73"/>
    </location>
</feature>
<evidence type="ECO:0000256" key="6">
    <source>
        <dbReference type="ARBA" id="ARBA00022777"/>
    </source>
</evidence>
<feature type="transmembrane region" description="Helical" evidence="9">
    <location>
        <begin position="26"/>
        <end position="46"/>
    </location>
</feature>
<dbReference type="Gene3D" id="3.30.565.10">
    <property type="entry name" value="Histidine kinase-like ATPase, C-terminal domain"/>
    <property type="match status" value="1"/>
</dbReference>
<keyword evidence="7" id="KW-0067">ATP-binding</keyword>
<evidence type="ECO:0000256" key="2">
    <source>
        <dbReference type="ARBA" id="ARBA00012438"/>
    </source>
</evidence>
<protein>
    <recommendedName>
        <fullName evidence="2">histidine kinase</fullName>
        <ecNumber evidence="2">2.7.13.3</ecNumber>
    </recommendedName>
</protein>
<organism evidence="11 12">
    <name type="scientific">Nocardioides vastitatis</name>
    <dbReference type="NCBI Taxonomy" id="2568655"/>
    <lineage>
        <taxon>Bacteria</taxon>
        <taxon>Bacillati</taxon>
        <taxon>Actinomycetota</taxon>
        <taxon>Actinomycetes</taxon>
        <taxon>Propionibacteriales</taxon>
        <taxon>Nocardioidaceae</taxon>
        <taxon>Nocardioides</taxon>
    </lineage>
</organism>
<dbReference type="Pfam" id="PF07730">
    <property type="entry name" value="HisKA_3"/>
    <property type="match status" value="1"/>
</dbReference>
<evidence type="ECO:0000256" key="4">
    <source>
        <dbReference type="ARBA" id="ARBA00022679"/>
    </source>
</evidence>
<comment type="caution">
    <text evidence="11">The sequence shown here is derived from an EMBL/GenBank/DDBJ whole genome shotgun (WGS) entry which is preliminary data.</text>
</comment>
<comment type="catalytic activity">
    <reaction evidence="1">
        <text>ATP + protein L-histidine = ADP + protein N-phospho-L-histidine.</text>
        <dbReference type="EC" id="2.7.13.3"/>
    </reaction>
</comment>
<evidence type="ECO:0000313" key="12">
    <source>
        <dbReference type="Proteomes" id="UP001596072"/>
    </source>
</evidence>
<keyword evidence="9" id="KW-1133">Transmembrane helix</keyword>
<dbReference type="InterPro" id="IPR011712">
    <property type="entry name" value="Sig_transdc_His_kin_sub3_dim/P"/>
</dbReference>
<accession>A0ABW0ZIP6</accession>
<keyword evidence="12" id="KW-1185">Reference proteome</keyword>
<keyword evidence="9" id="KW-0812">Transmembrane</keyword>
<evidence type="ECO:0000256" key="3">
    <source>
        <dbReference type="ARBA" id="ARBA00022553"/>
    </source>
</evidence>
<reference evidence="12" key="1">
    <citation type="journal article" date="2019" name="Int. J. Syst. Evol. Microbiol.">
        <title>The Global Catalogue of Microorganisms (GCM) 10K type strain sequencing project: providing services to taxonomists for standard genome sequencing and annotation.</title>
        <authorList>
            <consortium name="The Broad Institute Genomics Platform"/>
            <consortium name="The Broad Institute Genome Sequencing Center for Infectious Disease"/>
            <person name="Wu L."/>
            <person name="Ma J."/>
        </authorList>
    </citation>
    <scope>NUCLEOTIDE SEQUENCE [LARGE SCALE GENOMIC DNA]</scope>
    <source>
        <strain evidence="12">YIM 94188</strain>
    </source>
</reference>
<dbReference type="Gene3D" id="1.20.5.1930">
    <property type="match status" value="1"/>
</dbReference>
<dbReference type="EMBL" id="JBHSNS010000003">
    <property type="protein sequence ID" value="MFC5729264.1"/>
    <property type="molecule type" value="Genomic_DNA"/>
</dbReference>
<dbReference type="InterPro" id="IPR050482">
    <property type="entry name" value="Sensor_HK_TwoCompSys"/>
</dbReference>
<feature type="transmembrane region" description="Helical" evidence="9">
    <location>
        <begin position="128"/>
        <end position="146"/>
    </location>
</feature>
<dbReference type="SUPFAM" id="SSF55874">
    <property type="entry name" value="ATPase domain of HSP90 chaperone/DNA topoisomerase II/histidine kinase"/>
    <property type="match status" value="1"/>
</dbReference>
<proteinExistence type="predicted"/>
<evidence type="ECO:0000313" key="11">
    <source>
        <dbReference type="EMBL" id="MFC5729264.1"/>
    </source>
</evidence>
<sequence>MLRESLYLVRERIEDSLARRQMIYPWWVPVTCFVGQVVCVVLALGMREALSPAHLLALTLPLVLVAPFVQIGLGRWLPWYLDSLGAVVAAGMLLASPAVPELRPMDAAPALLMFATATTTARDGIREGGAVGVVSAALIAIAAWQWQLTGAGLHALTVLLGFVVGAMLLWQMRALTAERDARERAWDRATTAERERIAREIHDLVAHSLSVSLLHVTGARHALHDVRDAGCESEVAEAVAEVDAALADAELVGRRAMTDIRRTVSAMADGASVRQPLPGATDIAGLVREMDVAGLHVEYDEQGDPGVLPAASGLGLYRIAQESLANVARHGDRGTARMRLHVTANGARLEVRNPLSAARPRGDGLGSGLAGMQARAAQMGATLDAGPEGSEWVVDARLGDQRPGDRRDGRIELPCGHRFALPGVAGLTAAPATRPRGARP</sequence>
<feature type="domain" description="Signal transduction histidine kinase subgroup 3 dimerisation and phosphoacceptor" evidence="10">
    <location>
        <begin position="193"/>
        <end position="268"/>
    </location>
</feature>
<feature type="transmembrane region" description="Helical" evidence="9">
    <location>
        <begin position="79"/>
        <end position="99"/>
    </location>
</feature>
<feature type="transmembrane region" description="Helical" evidence="9">
    <location>
        <begin position="152"/>
        <end position="170"/>
    </location>
</feature>
<keyword evidence="3" id="KW-0597">Phosphoprotein</keyword>
<keyword evidence="6 11" id="KW-0418">Kinase</keyword>
<dbReference type="Proteomes" id="UP001596072">
    <property type="component" value="Unassembled WGS sequence"/>
</dbReference>
<dbReference type="PANTHER" id="PTHR24421:SF10">
    <property type="entry name" value="NITRATE_NITRITE SENSOR PROTEIN NARQ"/>
    <property type="match status" value="1"/>
</dbReference>
<dbReference type="InterPro" id="IPR036890">
    <property type="entry name" value="HATPase_C_sf"/>
</dbReference>
<evidence type="ECO:0000256" key="1">
    <source>
        <dbReference type="ARBA" id="ARBA00000085"/>
    </source>
</evidence>
<evidence type="ECO:0000256" key="5">
    <source>
        <dbReference type="ARBA" id="ARBA00022741"/>
    </source>
</evidence>
<evidence type="ECO:0000256" key="8">
    <source>
        <dbReference type="ARBA" id="ARBA00023012"/>
    </source>
</evidence>
<keyword evidence="8" id="KW-0902">Two-component regulatory system</keyword>
<keyword evidence="9" id="KW-0472">Membrane</keyword>
<dbReference type="RefSeq" id="WP_136436629.1">
    <property type="nucleotide sequence ID" value="NZ_JBHSNS010000003.1"/>
</dbReference>
<evidence type="ECO:0000256" key="9">
    <source>
        <dbReference type="SAM" id="Phobius"/>
    </source>
</evidence>
<dbReference type="GO" id="GO:0016301">
    <property type="term" value="F:kinase activity"/>
    <property type="evidence" value="ECO:0007669"/>
    <property type="project" value="UniProtKB-KW"/>
</dbReference>
<evidence type="ECO:0000259" key="10">
    <source>
        <dbReference type="Pfam" id="PF07730"/>
    </source>
</evidence>
<dbReference type="EC" id="2.7.13.3" evidence="2"/>